<evidence type="ECO:0000313" key="1">
    <source>
        <dbReference type="EMBL" id="KAK3893320.1"/>
    </source>
</evidence>
<dbReference type="Proteomes" id="UP001286313">
    <property type="component" value="Unassembled WGS sequence"/>
</dbReference>
<protein>
    <submittedName>
        <fullName evidence="1">Uncharacterized protein</fullName>
    </submittedName>
</protein>
<gene>
    <name evidence="1" type="ORF">Pcinc_002875</name>
</gene>
<proteinExistence type="predicted"/>
<sequence length="169" mass="19200">MICSHLYSTYTYGTATCSSLNTYEPVPTHGALLVATSRTPTICLRAHLQRTNCMCISHTYATYHVTHQPTYATTSSTPHHAPTPCDPLYTPPLQRYTPMHVLYPTYISYQAYDYVLSSTHHTTSCYRPFVHNLCLGSSVLVCNDIPCTRHATEQSRPRSHLRRFSHVYI</sequence>
<comment type="caution">
    <text evidence="1">The sequence shown here is derived from an EMBL/GenBank/DDBJ whole genome shotgun (WGS) entry which is preliminary data.</text>
</comment>
<dbReference type="AlphaFoldDB" id="A0AAE1L555"/>
<organism evidence="1 2">
    <name type="scientific">Petrolisthes cinctipes</name>
    <name type="common">Flat porcelain crab</name>
    <dbReference type="NCBI Taxonomy" id="88211"/>
    <lineage>
        <taxon>Eukaryota</taxon>
        <taxon>Metazoa</taxon>
        <taxon>Ecdysozoa</taxon>
        <taxon>Arthropoda</taxon>
        <taxon>Crustacea</taxon>
        <taxon>Multicrustacea</taxon>
        <taxon>Malacostraca</taxon>
        <taxon>Eumalacostraca</taxon>
        <taxon>Eucarida</taxon>
        <taxon>Decapoda</taxon>
        <taxon>Pleocyemata</taxon>
        <taxon>Anomura</taxon>
        <taxon>Galatheoidea</taxon>
        <taxon>Porcellanidae</taxon>
        <taxon>Petrolisthes</taxon>
    </lineage>
</organism>
<accession>A0AAE1L555</accession>
<evidence type="ECO:0000313" key="2">
    <source>
        <dbReference type="Proteomes" id="UP001286313"/>
    </source>
</evidence>
<keyword evidence="2" id="KW-1185">Reference proteome</keyword>
<reference evidence="1" key="1">
    <citation type="submission" date="2023-10" db="EMBL/GenBank/DDBJ databases">
        <title>Genome assemblies of two species of porcelain crab, Petrolisthes cinctipes and Petrolisthes manimaculis (Anomura: Porcellanidae).</title>
        <authorList>
            <person name="Angst P."/>
        </authorList>
    </citation>
    <scope>NUCLEOTIDE SEQUENCE</scope>
    <source>
        <strain evidence="1">PB745_01</strain>
        <tissue evidence="1">Gill</tissue>
    </source>
</reference>
<name>A0AAE1L555_PETCI</name>
<dbReference type="EMBL" id="JAWQEG010000216">
    <property type="protein sequence ID" value="KAK3893320.1"/>
    <property type="molecule type" value="Genomic_DNA"/>
</dbReference>